<dbReference type="Gene3D" id="3.50.50.60">
    <property type="entry name" value="FAD/NAD(P)-binding domain"/>
    <property type="match status" value="1"/>
</dbReference>
<organism evidence="2 3">
    <name type="scientific">Hymenobacter volaticus</name>
    <dbReference type="NCBI Taxonomy" id="2932254"/>
    <lineage>
        <taxon>Bacteria</taxon>
        <taxon>Pseudomonadati</taxon>
        <taxon>Bacteroidota</taxon>
        <taxon>Cytophagia</taxon>
        <taxon>Cytophagales</taxon>
        <taxon>Hymenobacteraceae</taxon>
        <taxon>Hymenobacter</taxon>
    </lineage>
</organism>
<dbReference type="InterPro" id="IPR036188">
    <property type="entry name" value="FAD/NAD-bd_sf"/>
</dbReference>
<keyword evidence="1" id="KW-0560">Oxidoreductase</keyword>
<evidence type="ECO:0000313" key="2">
    <source>
        <dbReference type="EMBL" id="UOQ65951.1"/>
    </source>
</evidence>
<dbReference type="PANTHER" id="PTHR43539:SF78">
    <property type="entry name" value="FLAVIN-CONTAINING MONOOXYGENASE"/>
    <property type="match status" value="1"/>
</dbReference>
<proteinExistence type="predicted"/>
<gene>
    <name evidence="2" type="ORF">MUN86_20935</name>
</gene>
<accession>A0ABY4G5A2</accession>
<evidence type="ECO:0000313" key="3">
    <source>
        <dbReference type="Proteomes" id="UP000830401"/>
    </source>
</evidence>
<dbReference type="PRINTS" id="PR00368">
    <property type="entry name" value="FADPNR"/>
</dbReference>
<name>A0ABY4G5A2_9BACT</name>
<keyword evidence="3" id="KW-1185">Reference proteome</keyword>
<dbReference type="Proteomes" id="UP000830401">
    <property type="component" value="Chromosome"/>
</dbReference>
<reference evidence="2" key="1">
    <citation type="submission" date="2022-04" db="EMBL/GenBank/DDBJ databases">
        <title>Hymenobacter sp. isolated from the air.</title>
        <authorList>
            <person name="Won M."/>
            <person name="Lee C.-M."/>
            <person name="Woen H.-Y."/>
            <person name="Kwon S.-W."/>
        </authorList>
    </citation>
    <scope>NUCLEOTIDE SEQUENCE</scope>
    <source>
        <strain evidence="2">5420S-77</strain>
    </source>
</reference>
<dbReference type="PRINTS" id="PR00469">
    <property type="entry name" value="PNDRDTASEII"/>
</dbReference>
<evidence type="ECO:0000256" key="1">
    <source>
        <dbReference type="ARBA" id="ARBA00023002"/>
    </source>
</evidence>
<dbReference type="SUPFAM" id="SSF51905">
    <property type="entry name" value="FAD/NAD(P)-binding domain"/>
    <property type="match status" value="2"/>
</dbReference>
<dbReference type="EMBL" id="CP095061">
    <property type="protein sequence ID" value="UOQ65951.1"/>
    <property type="molecule type" value="Genomic_DNA"/>
</dbReference>
<dbReference type="RefSeq" id="WP_245119931.1">
    <property type="nucleotide sequence ID" value="NZ_CP095061.1"/>
</dbReference>
<dbReference type="InterPro" id="IPR050982">
    <property type="entry name" value="Auxin_biosynth/cation_transpt"/>
</dbReference>
<dbReference type="Pfam" id="PF13738">
    <property type="entry name" value="Pyr_redox_3"/>
    <property type="match status" value="1"/>
</dbReference>
<sequence length="347" mass="37307">MNNNEVHTLVIGAGQAGLAAAYYLQQRGVDFVVLDERATVGEVWATRFDALRLFSPAWASGLPGFPWPGSKLRYPSKDEAAAYLRNYAAHFRFPIHLGQRVISLVPAIGSGYVVETAARATYCAQHVIISTGAYPAPKVPAFAASLPKHVQQIHSSHYYRPSQIAGTGPVAVVGSGNSALQIAADLASTARPVYVAFDENTKALPNNQLIWALLKSTGLLRLSRSNFLGRRMMHTPEPVVSGDLQRLRSYANAKFVGRATGATPEGALLARRSTTPPLEAVVWATGFQPAYDWVKLPIFDATGIPRHQRGLTEAPGLAFLGLPWLDSRGSALMGGAGADARFVVHNL</sequence>
<protein>
    <submittedName>
        <fullName evidence="2">NAD(P)/FAD-dependent oxidoreductase</fullName>
    </submittedName>
</protein>
<dbReference type="PANTHER" id="PTHR43539">
    <property type="entry name" value="FLAVIN-BINDING MONOOXYGENASE-LIKE PROTEIN (AFU_ORTHOLOGUE AFUA_4G09220)"/>
    <property type="match status" value="1"/>
</dbReference>